<reference evidence="1" key="1">
    <citation type="submission" date="2023-01" db="EMBL/GenBank/DDBJ databases">
        <authorList>
            <person name="Van Ghelder C."/>
            <person name="Rancurel C."/>
        </authorList>
    </citation>
    <scope>NUCLEOTIDE SEQUENCE</scope>
    <source>
        <strain evidence="1">CNCM I-4278</strain>
    </source>
</reference>
<sequence>MSNTHLQLIKSTPDAKRRDSAYLLKYPNSSIQFHHIQAEKQLSPYSQTLRLT</sequence>
<evidence type="ECO:0000313" key="1">
    <source>
        <dbReference type="EMBL" id="CAI6336736.1"/>
    </source>
</evidence>
<organism evidence="1 2">
    <name type="scientific">Periconia digitata</name>
    <dbReference type="NCBI Taxonomy" id="1303443"/>
    <lineage>
        <taxon>Eukaryota</taxon>
        <taxon>Fungi</taxon>
        <taxon>Dikarya</taxon>
        <taxon>Ascomycota</taxon>
        <taxon>Pezizomycotina</taxon>
        <taxon>Dothideomycetes</taxon>
        <taxon>Pleosporomycetidae</taxon>
        <taxon>Pleosporales</taxon>
        <taxon>Massarineae</taxon>
        <taxon>Periconiaceae</taxon>
        <taxon>Periconia</taxon>
    </lineage>
</organism>
<evidence type="ECO:0000313" key="2">
    <source>
        <dbReference type="Proteomes" id="UP001152607"/>
    </source>
</evidence>
<accession>A0A9W4UID0</accession>
<keyword evidence="2" id="KW-1185">Reference proteome</keyword>
<dbReference type="AlphaFoldDB" id="A0A9W4UID0"/>
<gene>
    <name evidence="1" type="ORF">PDIGIT_LOCUS9842</name>
</gene>
<dbReference type="Proteomes" id="UP001152607">
    <property type="component" value="Unassembled WGS sequence"/>
</dbReference>
<comment type="caution">
    <text evidence="1">The sequence shown here is derived from an EMBL/GenBank/DDBJ whole genome shotgun (WGS) entry which is preliminary data.</text>
</comment>
<dbReference type="EMBL" id="CAOQHR010000006">
    <property type="protein sequence ID" value="CAI6336736.1"/>
    <property type="molecule type" value="Genomic_DNA"/>
</dbReference>
<proteinExistence type="predicted"/>
<name>A0A9W4UID0_9PLEO</name>
<protein>
    <submittedName>
        <fullName evidence="1">Uncharacterized protein</fullName>
    </submittedName>
</protein>